<feature type="domain" description="GTD-binding" evidence="6">
    <location>
        <begin position="8"/>
        <end position="106"/>
    </location>
</feature>
<keyword evidence="8" id="KW-1185">Reference proteome</keyword>
<evidence type="ECO:0000256" key="1">
    <source>
        <dbReference type="ARBA" id="ARBA00004370"/>
    </source>
</evidence>
<evidence type="ECO:0000313" key="8">
    <source>
        <dbReference type="Proteomes" id="UP000685013"/>
    </source>
</evidence>
<reference evidence="7 8" key="1">
    <citation type="journal article" date="2021" name="Hortic Res">
        <title>The domestication of Cucurbita argyrosperma as revealed by the genome of its wild relative.</title>
        <authorList>
            <person name="Barrera-Redondo J."/>
            <person name="Sanchez-de la Vega G."/>
            <person name="Aguirre-Liguori J.A."/>
            <person name="Castellanos-Morales G."/>
            <person name="Gutierrez-Guerrero Y.T."/>
            <person name="Aguirre-Dugua X."/>
            <person name="Aguirre-Planter E."/>
            <person name="Tenaillon M.I."/>
            <person name="Lira-Saade R."/>
            <person name="Eguiarte L.E."/>
        </authorList>
    </citation>
    <scope>NUCLEOTIDE SEQUENCE [LARGE SCALE GENOMIC DNA]</scope>
    <source>
        <strain evidence="7">JBR-2021</strain>
    </source>
</reference>
<dbReference type="PANTHER" id="PTHR31422">
    <property type="entry name" value="BNAANNG28530D PROTEIN"/>
    <property type="match status" value="1"/>
</dbReference>
<dbReference type="PANTHER" id="PTHR31422:SF1">
    <property type="entry name" value="GTD-BINDING DOMAIN-CONTAINING PROTEIN"/>
    <property type="match status" value="1"/>
</dbReference>
<keyword evidence="2" id="KW-0812">Transmembrane</keyword>
<protein>
    <submittedName>
        <fullName evidence="7">Myosin-binding protein 7</fullName>
    </submittedName>
</protein>
<feature type="non-terminal residue" evidence="7">
    <location>
        <position position="1"/>
    </location>
</feature>
<sequence length="424" mass="47641">MGESVSESEIKGVKEALGAGQQLLQKLYTELDKEREASATAASEALSMILRLQEEKAAMKMEASQYQRMAEEQISHAEDYLAGFEDMIYQKEMEVASLEFQVESYRYKLLSLGCPDLGPCEPRFADKVLVQNKDLGGSNGETKVRRAKSLPLSQVDERDAAEMVEAFEILKLDCCPSTVRHPNRCSWEQIEMLDEQIKEISDPKGSGEDRFECLNGGIAICPSSILDKPGVSPKCSSSLSSVHDIFEIPEANKQNLTLKTCQAKIQLQKKLIFEGENRLGKPDPLPIEPFRLYYEHEQKTKAKNGSNCKTLKNISSKSRKGKAIQQIDEIVADSQPFQQLCRVINQLEQNKGSIRQEISSAGAEEIRLLQEIQKQLNSIQSEMRSFKLKQQRAVHGSMFDLLQEQTGQSGFEFIESVKCIDQMA</sequence>
<evidence type="ECO:0000256" key="2">
    <source>
        <dbReference type="ARBA" id="ARBA00022692"/>
    </source>
</evidence>
<dbReference type="EMBL" id="JAGKQH010000011">
    <property type="protein sequence ID" value="KAG6587806.1"/>
    <property type="molecule type" value="Genomic_DNA"/>
</dbReference>
<evidence type="ECO:0000256" key="5">
    <source>
        <dbReference type="SAM" id="Coils"/>
    </source>
</evidence>
<dbReference type="InterPro" id="IPR007656">
    <property type="entry name" value="GTD-bd"/>
</dbReference>
<organism evidence="7 8">
    <name type="scientific">Cucurbita argyrosperma subsp. sororia</name>
    <dbReference type="NCBI Taxonomy" id="37648"/>
    <lineage>
        <taxon>Eukaryota</taxon>
        <taxon>Viridiplantae</taxon>
        <taxon>Streptophyta</taxon>
        <taxon>Embryophyta</taxon>
        <taxon>Tracheophyta</taxon>
        <taxon>Spermatophyta</taxon>
        <taxon>Magnoliopsida</taxon>
        <taxon>eudicotyledons</taxon>
        <taxon>Gunneridae</taxon>
        <taxon>Pentapetalae</taxon>
        <taxon>rosids</taxon>
        <taxon>fabids</taxon>
        <taxon>Cucurbitales</taxon>
        <taxon>Cucurbitaceae</taxon>
        <taxon>Cucurbiteae</taxon>
        <taxon>Cucurbita</taxon>
    </lineage>
</organism>
<dbReference type="Proteomes" id="UP000685013">
    <property type="component" value="Chromosome 11"/>
</dbReference>
<dbReference type="AlphaFoldDB" id="A0AAV6MTX1"/>
<gene>
    <name evidence="7" type="primary">MYOB7</name>
    <name evidence="7" type="ORF">SDJN03_16371</name>
</gene>
<evidence type="ECO:0000256" key="4">
    <source>
        <dbReference type="ARBA" id="ARBA00023136"/>
    </source>
</evidence>
<accession>A0AAV6MTX1</accession>
<dbReference type="PROSITE" id="PS51775">
    <property type="entry name" value="GTD_BINDING"/>
    <property type="match status" value="1"/>
</dbReference>
<dbReference type="Pfam" id="PF04576">
    <property type="entry name" value="Zein-binding"/>
    <property type="match status" value="1"/>
</dbReference>
<dbReference type="GO" id="GO:0080115">
    <property type="term" value="F:myosin XI tail binding"/>
    <property type="evidence" value="ECO:0007669"/>
    <property type="project" value="UniProtKB-ARBA"/>
</dbReference>
<evidence type="ECO:0000259" key="6">
    <source>
        <dbReference type="PROSITE" id="PS51775"/>
    </source>
</evidence>
<evidence type="ECO:0000256" key="3">
    <source>
        <dbReference type="ARBA" id="ARBA00022989"/>
    </source>
</evidence>
<dbReference type="GO" id="GO:0016020">
    <property type="term" value="C:membrane"/>
    <property type="evidence" value="ECO:0007669"/>
    <property type="project" value="UniProtKB-SubCell"/>
</dbReference>
<feature type="coiled-coil region" evidence="5">
    <location>
        <begin position="344"/>
        <end position="389"/>
    </location>
</feature>
<evidence type="ECO:0000313" key="7">
    <source>
        <dbReference type="EMBL" id="KAG6587806.1"/>
    </source>
</evidence>
<name>A0AAV6MTX1_9ROSI</name>
<keyword evidence="3" id="KW-1133">Transmembrane helix</keyword>
<proteinExistence type="predicted"/>
<comment type="subcellular location">
    <subcellularLocation>
        <location evidence="1">Membrane</location>
    </subcellularLocation>
</comment>
<comment type="caution">
    <text evidence="7">The sequence shown here is derived from an EMBL/GenBank/DDBJ whole genome shotgun (WGS) entry which is preliminary data.</text>
</comment>
<keyword evidence="5" id="KW-0175">Coiled coil</keyword>
<keyword evidence="4" id="KW-0472">Membrane</keyword>